<gene>
    <name evidence="3" type="ORF">FIBSPDRAFT_681358</name>
</gene>
<dbReference type="EMBL" id="KV417760">
    <property type="protein sequence ID" value="KZP07157.1"/>
    <property type="molecule type" value="Genomic_DNA"/>
</dbReference>
<proteinExistence type="predicted"/>
<dbReference type="PANTHER" id="PTHR36424">
    <property type="entry name" value="PHEROMONE-REGULATED MEMBRANE PROTEIN 6"/>
    <property type="match status" value="1"/>
</dbReference>
<keyword evidence="2" id="KW-0812">Transmembrane</keyword>
<organism evidence="3 4">
    <name type="scientific">Athelia psychrophila</name>
    <dbReference type="NCBI Taxonomy" id="1759441"/>
    <lineage>
        <taxon>Eukaryota</taxon>
        <taxon>Fungi</taxon>
        <taxon>Dikarya</taxon>
        <taxon>Basidiomycota</taxon>
        <taxon>Agaricomycotina</taxon>
        <taxon>Agaricomycetes</taxon>
        <taxon>Agaricomycetidae</taxon>
        <taxon>Atheliales</taxon>
        <taxon>Atheliaceae</taxon>
        <taxon>Athelia</taxon>
    </lineage>
</organism>
<name>A0A167XFF0_9AGAM</name>
<dbReference type="InterPro" id="IPR031606">
    <property type="entry name" value="Kch1/2"/>
</dbReference>
<evidence type="ECO:0000313" key="3">
    <source>
        <dbReference type="EMBL" id="KZP07157.1"/>
    </source>
</evidence>
<keyword evidence="2" id="KW-1133">Transmembrane helix</keyword>
<dbReference type="OrthoDB" id="2128042at2759"/>
<feature type="non-terminal residue" evidence="3">
    <location>
        <position position="431"/>
    </location>
</feature>
<protein>
    <recommendedName>
        <fullName evidence="5">Vacuole protein</fullName>
    </recommendedName>
</protein>
<dbReference type="GO" id="GO:0015079">
    <property type="term" value="F:potassium ion transmembrane transporter activity"/>
    <property type="evidence" value="ECO:0007669"/>
    <property type="project" value="InterPro"/>
</dbReference>
<evidence type="ECO:0000256" key="1">
    <source>
        <dbReference type="SAM" id="MobiDB-lite"/>
    </source>
</evidence>
<dbReference type="Pfam" id="PF16944">
    <property type="entry name" value="KCH"/>
    <property type="match status" value="1"/>
</dbReference>
<dbReference type="STRING" id="436010.A0A167XFF0"/>
<feature type="region of interest" description="Disordered" evidence="1">
    <location>
        <begin position="403"/>
        <end position="431"/>
    </location>
</feature>
<keyword evidence="4" id="KW-1185">Reference proteome</keyword>
<dbReference type="GO" id="GO:0005886">
    <property type="term" value="C:plasma membrane"/>
    <property type="evidence" value="ECO:0007669"/>
    <property type="project" value="InterPro"/>
</dbReference>
<accession>A0A167XFF0</accession>
<evidence type="ECO:0008006" key="5">
    <source>
        <dbReference type="Google" id="ProtNLM"/>
    </source>
</evidence>
<feature type="transmembrane region" description="Helical" evidence="2">
    <location>
        <begin position="80"/>
        <end position="104"/>
    </location>
</feature>
<reference evidence="3 4" key="1">
    <citation type="journal article" date="2016" name="Mol. Biol. Evol.">
        <title>Comparative Genomics of Early-Diverging Mushroom-Forming Fungi Provides Insights into the Origins of Lignocellulose Decay Capabilities.</title>
        <authorList>
            <person name="Nagy L.G."/>
            <person name="Riley R."/>
            <person name="Tritt A."/>
            <person name="Adam C."/>
            <person name="Daum C."/>
            <person name="Floudas D."/>
            <person name="Sun H."/>
            <person name="Yadav J.S."/>
            <person name="Pangilinan J."/>
            <person name="Larsson K.H."/>
            <person name="Matsuura K."/>
            <person name="Barry K."/>
            <person name="Labutti K."/>
            <person name="Kuo R."/>
            <person name="Ohm R.A."/>
            <person name="Bhattacharya S.S."/>
            <person name="Shirouzu T."/>
            <person name="Yoshinaga Y."/>
            <person name="Martin F.M."/>
            <person name="Grigoriev I.V."/>
            <person name="Hibbett D.S."/>
        </authorList>
    </citation>
    <scope>NUCLEOTIDE SEQUENCE [LARGE SCALE GENOMIC DNA]</scope>
    <source>
        <strain evidence="3 4">CBS 109695</strain>
    </source>
</reference>
<dbReference type="Proteomes" id="UP000076532">
    <property type="component" value="Unassembled WGS sequence"/>
</dbReference>
<dbReference type="PANTHER" id="PTHR36424:SF1">
    <property type="entry name" value="LOW AFFINITY K(+) TRANSPORTER 1-RELATED"/>
    <property type="match status" value="1"/>
</dbReference>
<evidence type="ECO:0000256" key="2">
    <source>
        <dbReference type="SAM" id="Phobius"/>
    </source>
</evidence>
<feature type="transmembrane region" description="Helical" evidence="2">
    <location>
        <begin position="213"/>
        <end position="240"/>
    </location>
</feature>
<feature type="transmembrane region" description="Helical" evidence="2">
    <location>
        <begin position="37"/>
        <end position="60"/>
    </location>
</feature>
<keyword evidence="2" id="KW-0472">Membrane</keyword>
<dbReference type="AlphaFoldDB" id="A0A167XFF0"/>
<evidence type="ECO:0000313" key="4">
    <source>
        <dbReference type="Proteomes" id="UP000076532"/>
    </source>
</evidence>
<sequence length="431" mass="49017">MPGPAWKREKVPDHKFDFVDTREFTDTGFMMRMKYMFIYAIVLKSFLVYVSDIFSAITMLTTDGWSNQIFAQCQNETGCFFIPFSVGKWLFVGCIIFSFLLLAYEGRKSKKIIASRDISYAFTNVMANHYYSLRSYNHFCFFDHISNSTKKKDEFAFFIFFTFKSWKRLLLADGPRQTINALTLYSIYLSKEDDGAWYDIPKYFRKNTISTSALTVTTFFTFVIFAASALLLIVAGIFYIPLLCYIQGNLKEYVCHKVDKRISEVIKRRNKARLAKAAALAKKEAAGDYSHLKNKKGELIAKPLPQPTLPNLSVDDDYDDAASMRTRGPPASTYTKDYDYKSEYKADYPPMPAYNQPYEGHNPNPSATTFGDEYQQPYLYDDDQGSTAHLALAAAPFAQAGPERTGSGMANPYGSQANANYIVDPHDAYQG</sequence>